<feature type="transmembrane region" description="Helical" evidence="8">
    <location>
        <begin position="105"/>
        <end position="129"/>
    </location>
</feature>
<dbReference type="Pfam" id="PF00001">
    <property type="entry name" value="7tm_1"/>
    <property type="match status" value="1"/>
</dbReference>
<feature type="transmembrane region" description="Helical" evidence="8">
    <location>
        <begin position="15"/>
        <end position="35"/>
    </location>
</feature>
<dbReference type="AlphaFoldDB" id="A0AA89C5Q3"/>
<reference evidence="10" key="1">
    <citation type="submission" date="2019-08" db="EMBL/GenBank/DDBJ databases">
        <title>The improved chromosome-level genome for the pearl oyster Pinctada fucata martensii using PacBio sequencing and Hi-C.</title>
        <authorList>
            <person name="Zheng Z."/>
        </authorList>
    </citation>
    <scope>NUCLEOTIDE SEQUENCE</scope>
    <source>
        <strain evidence="10">ZZ-2019</strain>
        <tissue evidence="10">Adductor muscle</tissue>
    </source>
</reference>
<dbReference type="CDD" id="cd00637">
    <property type="entry name" value="7tm_classA_rhodopsin-like"/>
    <property type="match status" value="1"/>
</dbReference>
<sequence length="301" mass="34461">MMQATFYNNSLCKAWWFFAALTTFMSGFSLVAIAVQRYLKVVRPLGRQMDLKLNRIALSLVFIISLLCAIPPPILYGSVPFQHAQEDIVGRRCSKIKGEYKAFSLMYGGLTGIFTITSIGALIGIYLRIGWTIFKHMKHGNRLTGSDEDGSTTKVTSVVDSKETSDHEFKSGKIIDPATDGKARVEKGGKKYVIQEKPEKGKKKDSTQNQHEKINRKIMHKFTLMFMLITTIFLICYIPKVFIMIVEALNPKFWETFDNHSRAGMLFVYRMYIINNISNPIVYAFLDFKFKTELKSLCRRK</sequence>
<comment type="subcellular location">
    <subcellularLocation>
        <location evidence="1">Membrane</location>
        <topology evidence="1">Multi-pass membrane protein</topology>
    </subcellularLocation>
</comment>
<protein>
    <recommendedName>
        <fullName evidence="9">G-protein coupled receptors family 1 profile domain-containing protein</fullName>
    </recommendedName>
</protein>
<dbReference type="InterPro" id="IPR000276">
    <property type="entry name" value="GPCR_Rhodpsn"/>
</dbReference>
<keyword evidence="4" id="KW-0297">G-protein coupled receptor</keyword>
<dbReference type="PRINTS" id="PR00237">
    <property type="entry name" value="GPCRRHODOPSN"/>
</dbReference>
<organism evidence="10 11">
    <name type="scientific">Pinctada imbricata</name>
    <name type="common">Atlantic pearl-oyster</name>
    <name type="synonym">Pinctada martensii</name>
    <dbReference type="NCBI Taxonomy" id="66713"/>
    <lineage>
        <taxon>Eukaryota</taxon>
        <taxon>Metazoa</taxon>
        <taxon>Spiralia</taxon>
        <taxon>Lophotrochozoa</taxon>
        <taxon>Mollusca</taxon>
        <taxon>Bivalvia</taxon>
        <taxon>Autobranchia</taxon>
        <taxon>Pteriomorphia</taxon>
        <taxon>Pterioida</taxon>
        <taxon>Pterioidea</taxon>
        <taxon>Pteriidae</taxon>
        <taxon>Pinctada</taxon>
    </lineage>
</organism>
<evidence type="ECO:0000256" key="8">
    <source>
        <dbReference type="SAM" id="Phobius"/>
    </source>
</evidence>
<evidence type="ECO:0000259" key="9">
    <source>
        <dbReference type="PROSITE" id="PS50262"/>
    </source>
</evidence>
<proteinExistence type="predicted"/>
<name>A0AA89C5Q3_PINIB</name>
<feature type="transmembrane region" description="Helical" evidence="8">
    <location>
        <begin position="56"/>
        <end position="76"/>
    </location>
</feature>
<dbReference type="SUPFAM" id="SSF81321">
    <property type="entry name" value="Family A G protein-coupled receptor-like"/>
    <property type="match status" value="1"/>
</dbReference>
<feature type="transmembrane region" description="Helical" evidence="8">
    <location>
        <begin position="222"/>
        <end position="246"/>
    </location>
</feature>
<dbReference type="InterPro" id="IPR017452">
    <property type="entry name" value="GPCR_Rhodpsn_7TM"/>
</dbReference>
<keyword evidence="2 8" id="KW-0812">Transmembrane</keyword>
<feature type="transmembrane region" description="Helical" evidence="8">
    <location>
        <begin position="266"/>
        <end position="286"/>
    </location>
</feature>
<evidence type="ECO:0000313" key="11">
    <source>
        <dbReference type="Proteomes" id="UP001186944"/>
    </source>
</evidence>
<dbReference type="PANTHER" id="PTHR24238">
    <property type="entry name" value="G-PROTEIN COUPLED RECEPTOR"/>
    <property type="match status" value="1"/>
</dbReference>
<keyword evidence="5 8" id="KW-0472">Membrane</keyword>
<evidence type="ECO:0000256" key="2">
    <source>
        <dbReference type="ARBA" id="ARBA00022692"/>
    </source>
</evidence>
<evidence type="ECO:0000313" key="10">
    <source>
        <dbReference type="EMBL" id="KAK3100447.1"/>
    </source>
</evidence>
<evidence type="ECO:0000256" key="7">
    <source>
        <dbReference type="ARBA" id="ARBA00023224"/>
    </source>
</evidence>
<keyword evidence="7" id="KW-0807">Transducer</keyword>
<dbReference type="PROSITE" id="PS50262">
    <property type="entry name" value="G_PROTEIN_RECEP_F1_2"/>
    <property type="match status" value="1"/>
</dbReference>
<evidence type="ECO:0000256" key="3">
    <source>
        <dbReference type="ARBA" id="ARBA00022989"/>
    </source>
</evidence>
<gene>
    <name evidence="10" type="ORF">FSP39_020068</name>
</gene>
<keyword evidence="11" id="KW-1185">Reference proteome</keyword>
<dbReference type="GO" id="GO:0016020">
    <property type="term" value="C:membrane"/>
    <property type="evidence" value="ECO:0007669"/>
    <property type="project" value="UniProtKB-SubCell"/>
</dbReference>
<keyword evidence="3 8" id="KW-1133">Transmembrane helix</keyword>
<accession>A0AA89C5Q3</accession>
<dbReference type="Proteomes" id="UP001186944">
    <property type="component" value="Unassembled WGS sequence"/>
</dbReference>
<evidence type="ECO:0000256" key="1">
    <source>
        <dbReference type="ARBA" id="ARBA00004141"/>
    </source>
</evidence>
<dbReference type="EMBL" id="VSWD01000006">
    <property type="protein sequence ID" value="KAK3100447.1"/>
    <property type="molecule type" value="Genomic_DNA"/>
</dbReference>
<comment type="caution">
    <text evidence="10">The sequence shown here is derived from an EMBL/GenBank/DDBJ whole genome shotgun (WGS) entry which is preliminary data.</text>
</comment>
<feature type="domain" description="G-protein coupled receptors family 1 profile" evidence="9">
    <location>
        <begin position="1"/>
        <end position="283"/>
    </location>
</feature>
<dbReference type="PANTHER" id="PTHR24238:SF47">
    <property type="entry name" value="ECDYSTEROIDS_DOPAMINE RECEPTOR-RELATED"/>
    <property type="match status" value="1"/>
</dbReference>
<evidence type="ECO:0000256" key="6">
    <source>
        <dbReference type="ARBA" id="ARBA00023170"/>
    </source>
</evidence>
<dbReference type="GO" id="GO:0004930">
    <property type="term" value="F:G protein-coupled receptor activity"/>
    <property type="evidence" value="ECO:0007669"/>
    <property type="project" value="UniProtKB-KW"/>
</dbReference>
<evidence type="ECO:0000256" key="4">
    <source>
        <dbReference type="ARBA" id="ARBA00023040"/>
    </source>
</evidence>
<dbReference type="Gene3D" id="1.20.1070.10">
    <property type="entry name" value="Rhodopsin 7-helix transmembrane proteins"/>
    <property type="match status" value="1"/>
</dbReference>
<evidence type="ECO:0000256" key="5">
    <source>
        <dbReference type="ARBA" id="ARBA00023136"/>
    </source>
</evidence>
<keyword evidence="6" id="KW-0675">Receptor</keyword>